<evidence type="ECO:0000313" key="3">
    <source>
        <dbReference type="Proteomes" id="UP000801492"/>
    </source>
</evidence>
<accession>A0A8K0CL39</accession>
<feature type="region of interest" description="Disordered" evidence="1">
    <location>
        <begin position="1"/>
        <end position="22"/>
    </location>
</feature>
<dbReference type="AlphaFoldDB" id="A0A8K0CL39"/>
<proteinExistence type="predicted"/>
<sequence length="78" mass="8697">ISWKRNESEESDSTNDSHCQSRISEEIPKIENVLYEENTSVSLVCKTGNPTSITNRSNTDTSPNLTILQNVIVSNSLK</sequence>
<protein>
    <submittedName>
        <fullName evidence="2">Uncharacterized protein</fullName>
    </submittedName>
</protein>
<dbReference type="EMBL" id="VTPC01088943">
    <property type="protein sequence ID" value="KAF2885997.1"/>
    <property type="molecule type" value="Genomic_DNA"/>
</dbReference>
<gene>
    <name evidence="2" type="ORF">ILUMI_20176</name>
</gene>
<comment type="caution">
    <text evidence="2">The sequence shown here is derived from an EMBL/GenBank/DDBJ whole genome shotgun (WGS) entry which is preliminary data.</text>
</comment>
<evidence type="ECO:0000256" key="1">
    <source>
        <dbReference type="SAM" id="MobiDB-lite"/>
    </source>
</evidence>
<keyword evidence="3" id="KW-1185">Reference proteome</keyword>
<name>A0A8K0CL39_IGNLU</name>
<evidence type="ECO:0000313" key="2">
    <source>
        <dbReference type="EMBL" id="KAF2885997.1"/>
    </source>
</evidence>
<dbReference type="Proteomes" id="UP000801492">
    <property type="component" value="Unassembled WGS sequence"/>
</dbReference>
<organism evidence="2 3">
    <name type="scientific">Ignelater luminosus</name>
    <name type="common">Cucubano</name>
    <name type="synonym">Pyrophorus luminosus</name>
    <dbReference type="NCBI Taxonomy" id="2038154"/>
    <lineage>
        <taxon>Eukaryota</taxon>
        <taxon>Metazoa</taxon>
        <taxon>Ecdysozoa</taxon>
        <taxon>Arthropoda</taxon>
        <taxon>Hexapoda</taxon>
        <taxon>Insecta</taxon>
        <taxon>Pterygota</taxon>
        <taxon>Neoptera</taxon>
        <taxon>Endopterygota</taxon>
        <taxon>Coleoptera</taxon>
        <taxon>Polyphaga</taxon>
        <taxon>Elateriformia</taxon>
        <taxon>Elateroidea</taxon>
        <taxon>Elateridae</taxon>
        <taxon>Agrypninae</taxon>
        <taxon>Pyrophorini</taxon>
        <taxon>Ignelater</taxon>
    </lineage>
</organism>
<reference evidence="2" key="1">
    <citation type="submission" date="2019-08" db="EMBL/GenBank/DDBJ databases">
        <title>The genome of the North American firefly Photinus pyralis.</title>
        <authorList>
            <consortium name="Photinus pyralis genome working group"/>
            <person name="Fallon T.R."/>
            <person name="Sander Lower S.E."/>
            <person name="Weng J.-K."/>
        </authorList>
    </citation>
    <scope>NUCLEOTIDE SEQUENCE</scope>
    <source>
        <strain evidence="2">TRF0915ILg1</strain>
        <tissue evidence="2">Whole body</tissue>
    </source>
</reference>
<feature type="non-terminal residue" evidence="2">
    <location>
        <position position="1"/>
    </location>
</feature>